<comment type="caution">
    <text evidence="2">The sequence shown here is derived from an EMBL/GenBank/DDBJ whole genome shotgun (WGS) entry which is preliminary data.</text>
</comment>
<proteinExistence type="predicted"/>
<evidence type="ECO:0000313" key="2">
    <source>
        <dbReference type="EMBL" id="OXA45757.1"/>
    </source>
</evidence>
<name>A0A226DM77_FOLCA</name>
<feature type="region of interest" description="Disordered" evidence="1">
    <location>
        <begin position="183"/>
        <end position="203"/>
    </location>
</feature>
<dbReference type="EMBL" id="LNIX01000017">
    <property type="protein sequence ID" value="OXA45757.1"/>
    <property type="molecule type" value="Genomic_DNA"/>
</dbReference>
<evidence type="ECO:0000313" key="3">
    <source>
        <dbReference type="Proteomes" id="UP000198287"/>
    </source>
</evidence>
<keyword evidence="3" id="KW-1185">Reference proteome</keyword>
<organism evidence="2 3">
    <name type="scientific">Folsomia candida</name>
    <name type="common">Springtail</name>
    <dbReference type="NCBI Taxonomy" id="158441"/>
    <lineage>
        <taxon>Eukaryota</taxon>
        <taxon>Metazoa</taxon>
        <taxon>Ecdysozoa</taxon>
        <taxon>Arthropoda</taxon>
        <taxon>Hexapoda</taxon>
        <taxon>Collembola</taxon>
        <taxon>Entomobryomorpha</taxon>
        <taxon>Isotomoidea</taxon>
        <taxon>Isotomidae</taxon>
        <taxon>Proisotominae</taxon>
        <taxon>Folsomia</taxon>
    </lineage>
</organism>
<evidence type="ECO:0000256" key="1">
    <source>
        <dbReference type="SAM" id="MobiDB-lite"/>
    </source>
</evidence>
<reference evidence="2 3" key="1">
    <citation type="submission" date="2015-12" db="EMBL/GenBank/DDBJ databases">
        <title>The genome of Folsomia candida.</title>
        <authorList>
            <person name="Faddeeva A."/>
            <person name="Derks M.F."/>
            <person name="Anvar Y."/>
            <person name="Smit S."/>
            <person name="Van Straalen N."/>
            <person name="Roelofs D."/>
        </authorList>
    </citation>
    <scope>NUCLEOTIDE SEQUENCE [LARGE SCALE GENOMIC DNA]</scope>
    <source>
        <strain evidence="2 3">VU population</strain>
        <tissue evidence="2">Whole body</tissue>
    </source>
</reference>
<sequence length="224" mass="25940">MAMPSFAGPIMVARPVIFVEMENLPEEDFHIEFEMVQKVLKDANTMKLLGCDAAKLKLHMLDLEAEMRRRLRLAYAKAAITKTTRPTKAERIAVKEKISTLIKQSVELAKENYSPNSYQFTRIYDVSWARFGDLFRSRKKCWEFSDCLGWMTKLKYIESLFRPKRWINQSSLEQCKVEDGREVARKKEKEEESQVKKTAGKRSGHVKVNGVNSRYAVPPKKKSG</sequence>
<feature type="compositionally biased region" description="Basic and acidic residues" evidence="1">
    <location>
        <begin position="183"/>
        <end position="195"/>
    </location>
</feature>
<dbReference type="AlphaFoldDB" id="A0A226DM77"/>
<protein>
    <submittedName>
        <fullName evidence="2">Uncharacterized protein</fullName>
    </submittedName>
</protein>
<gene>
    <name evidence="2" type="ORF">Fcan01_19582</name>
</gene>
<accession>A0A226DM77</accession>
<dbReference type="Proteomes" id="UP000198287">
    <property type="component" value="Unassembled WGS sequence"/>
</dbReference>